<feature type="domain" description="ANTAR" evidence="5">
    <location>
        <begin position="157"/>
        <end position="219"/>
    </location>
</feature>
<dbReference type="PROSITE" id="PS50921">
    <property type="entry name" value="ANTAR"/>
    <property type="match status" value="1"/>
</dbReference>
<evidence type="ECO:0000256" key="2">
    <source>
        <dbReference type="ARBA" id="ARBA00023163"/>
    </source>
</evidence>
<dbReference type="InterPro" id="IPR002645">
    <property type="entry name" value="STAS_dom"/>
</dbReference>
<accession>A0ABU7PCD2</accession>
<gene>
    <name evidence="6" type="ORF">V2S66_15990</name>
</gene>
<proteinExistence type="predicted"/>
<dbReference type="InterPro" id="IPR036388">
    <property type="entry name" value="WH-like_DNA-bd_sf"/>
</dbReference>
<evidence type="ECO:0000259" key="4">
    <source>
        <dbReference type="PROSITE" id="PS50801"/>
    </source>
</evidence>
<reference evidence="6 7" key="1">
    <citation type="submission" date="2023-12" db="EMBL/GenBank/DDBJ databases">
        <title>Streptomyces sp. V4-01.</title>
        <authorList>
            <person name="Somphong A."/>
            <person name="Phongsopitanun W."/>
        </authorList>
    </citation>
    <scope>NUCLEOTIDE SEQUENCE [LARGE SCALE GENOMIC DNA]</scope>
    <source>
        <strain evidence="6 7">V4-01</strain>
    </source>
</reference>
<keyword evidence="1" id="KW-0805">Transcription regulation</keyword>
<dbReference type="InterPro" id="IPR005561">
    <property type="entry name" value="ANTAR"/>
</dbReference>
<dbReference type="SUPFAM" id="SSF55781">
    <property type="entry name" value="GAF domain-like"/>
    <property type="match status" value="1"/>
</dbReference>
<dbReference type="EMBL" id="JAZEWV010000011">
    <property type="protein sequence ID" value="MEE4543468.1"/>
    <property type="molecule type" value="Genomic_DNA"/>
</dbReference>
<dbReference type="SMART" id="SM01012">
    <property type="entry name" value="ANTAR"/>
    <property type="match status" value="1"/>
</dbReference>
<comment type="caution">
    <text evidence="6">The sequence shown here is derived from an EMBL/GenBank/DDBJ whole genome shotgun (WGS) entry which is preliminary data.</text>
</comment>
<sequence length="429" mass="44809">MSSRSATFDPLGSGDSRHQGGPEPEPQYRVEGVLLLRLAGALDASDVGELTLRARQYVAAARTLGRYLILDLTTATLLSGAVAAALDAEARQTPGVTVAVAAPDPRIRAVLDRALLSAVTVYASIAEAIRAHAADTGSDDPPWSDPVTAHDDTDGTLAGLHEEIYGLRARSRSRGLIDYAQGVVQTRYGLTALRAAFTLLTRTSQSHNVPLRVLASAVVTAPVPPGAGLWFPGRRRSAPPVVGFLAGQGARPRDRGKALQAAVAESVGLVEADAGTLHLVDPVRGPGLFLEAHEGHQPAYCDAYAHLTDTATVAARAHAAGRPVTDTEAARPSNGHPGSRRGDGPAAPQPGTALHTVHAVPLTTRNGRCTGTLALQHSLLGRRLTADQETALLQLAADIASWHSWYQRTVVLDALEHLHAQATEAGAGA</sequence>
<feature type="region of interest" description="Disordered" evidence="3">
    <location>
        <begin position="319"/>
        <end position="352"/>
    </location>
</feature>
<dbReference type="Pfam" id="PF01740">
    <property type="entry name" value="STAS"/>
    <property type="match status" value="1"/>
</dbReference>
<dbReference type="SUPFAM" id="SSF52091">
    <property type="entry name" value="SpoIIaa-like"/>
    <property type="match status" value="1"/>
</dbReference>
<dbReference type="SMART" id="SM00065">
    <property type="entry name" value="GAF"/>
    <property type="match status" value="1"/>
</dbReference>
<dbReference type="Pfam" id="PF03861">
    <property type="entry name" value="ANTAR"/>
    <property type="match status" value="1"/>
</dbReference>
<dbReference type="InterPro" id="IPR003018">
    <property type="entry name" value="GAF"/>
</dbReference>
<evidence type="ECO:0000313" key="6">
    <source>
        <dbReference type="EMBL" id="MEE4543468.1"/>
    </source>
</evidence>
<dbReference type="Gene3D" id="3.30.450.40">
    <property type="match status" value="1"/>
</dbReference>
<name>A0ABU7PCD2_9ACTN</name>
<evidence type="ECO:0000256" key="3">
    <source>
        <dbReference type="SAM" id="MobiDB-lite"/>
    </source>
</evidence>
<organism evidence="6 7">
    <name type="scientific">Actinacidiphila polyblastidii</name>
    <dbReference type="NCBI Taxonomy" id="3110430"/>
    <lineage>
        <taxon>Bacteria</taxon>
        <taxon>Bacillati</taxon>
        <taxon>Actinomycetota</taxon>
        <taxon>Actinomycetes</taxon>
        <taxon>Kitasatosporales</taxon>
        <taxon>Streptomycetaceae</taxon>
        <taxon>Actinacidiphila</taxon>
    </lineage>
</organism>
<dbReference type="Proteomes" id="UP001344658">
    <property type="component" value="Unassembled WGS sequence"/>
</dbReference>
<keyword evidence="2" id="KW-0804">Transcription</keyword>
<evidence type="ECO:0000313" key="7">
    <source>
        <dbReference type="Proteomes" id="UP001344658"/>
    </source>
</evidence>
<keyword evidence="7" id="KW-1185">Reference proteome</keyword>
<evidence type="ECO:0000256" key="1">
    <source>
        <dbReference type="ARBA" id="ARBA00023015"/>
    </source>
</evidence>
<dbReference type="PROSITE" id="PS50801">
    <property type="entry name" value="STAS"/>
    <property type="match status" value="1"/>
</dbReference>
<protein>
    <submittedName>
        <fullName evidence="6">ANTAR domain-containing protein</fullName>
    </submittedName>
</protein>
<dbReference type="Gene3D" id="3.30.750.24">
    <property type="entry name" value="STAS domain"/>
    <property type="match status" value="1"/>
</dbReference>
<evidence type="ECO:0000259" key="5">
    <source>
        <dbReference type="PROSITE" id="PS50921"/>
    </source>
</evidence>
<feature type="region of interest" description="Disordered" evidence="3">
    <location>
        <begin position="1"/>
        <end position="26"/>
    </location>
</feature>
<feature type="domain" description="STAS" evidence="4">
    <location>
        <begin position="31"/>
        <end position="132"/>
    </location>
</feature>
<dbReference type="Gene3D" id="1.10.10.10">
    <property type="entry name" value="Winged helix-like DNA-binding domain superfamily/Winged helix DNA-binding domain"/>
    <property type="match status" value="1"/>
</dbReference>
<dbReference type="InterPro" id="IPR036513">
    <property type="entry name" value="STAS_dom_sf"/>
</dbReference>
<dbReference type="InterPro" id="IPR029016">
    <property type="entry name" value="GAF-like_dom_sf"/>
</dbReference>
<dbReference type="RefSeq" id="WP_330795918.1">
    <property type="nucleotide sequence ID" value="NZ_JAZEWV010000011.1"/>
</dbReference>